<dbReference type="InterPro" id="IPR017900">
    <property type="entry name" value="4Fe4S_Fe_S_CS"/>
</dbReference>
<dbReference type="PANTHER" id="PTHR31332:SF0">
    <property type="entry name" value="7-HYDROXYMETHYL CHLOROPHYLL A REDUCTASE, CHLOROPLASTIC"/>
    <property type="match status" value="1"/>
</dbReference>
<dbReference type="Proteomes" id="UP000606900">
    <property type="component" value="Unassembled WGS sequence"/>
</dbReference>
<dbReference type="EMBL" id="JADIIL010000026">
    <property type="protein sequence ID" value="MBF4475251.1"/>
    <property type="molecule type" value="Genomic_DNA"/>
</dbReference>
<dbReference type="GO" id="GO:0052592">
    <property type="term" value="F:oxidoreductase activity, acting on CH or CH2 groups, with an iron-sulfur protein as acceptor"/>
    <property type="evidence" value="ECO:0007669"/>
    <property type="project" value="TreeGrafter"/>
</dbReference>
<comment type="caution">
    <text evidence="4">The sequence shown here is derived from an EMBL/GenBank/DDBJ whole genome shotgun (WGS) entry which is preliminary data.</text>
</comment>
<dbReference type="Pfam" id="PF04422">
    <property type="entry name" value="FrhB_FdhB_N"/>
    <property type="match status" value="1"/>
</dbReference>
<gene>
    <name evidence="4" type="ORF">ISP06_07265</name>
</gene>
<proteinExistence type="predicted"/>
<dbReference type="InterPro" id="IPR017896">
    <property type="entry name" value="4Fe4S_Fe-S-bd"/>
</dbReference>
<feature type="domain" description="4Fe-4S ferredoxin-type" evidence="3">
    <location>
        <begin position="4"/>
        <end position="33"/>
    </location>
</feature>
<evidence type="ECO:0000313" key="4">
    <source>
        <dbReference type="EMBL" id="MBF4475251.1"/>
    </source>
</evidence>
<name>A0A843AP53_METFO</name>
<evidence type="ECO:0000313" key="5">
    <source>
        <dbReference type="Proteomes" id="UP000606900"/>
    </source>
</evidence>
<dbReference type="PANTHER" id="PTHR31332">
    <property type="entry name" value="7-HYDROXYMETHYL CHLOROPHYLL A REDUCTASE, CHLOROPLASTIC"/>
    <property type="match status" value="1"/>
</dbReference>
<dbReference type="InterPro" id="IPR007516">
    <property type="entry name" value="Co_F420_Hydgase/DH_bsu_N"/>
</dbReference>
<evidence type="ECO:0000256" key="2">
    <source>
        <dbReference type="ARBA" id="ARBA00023014"/>
    </source>
</evidence>
<dbReference type="Pfam" id="PF12838">
    <property type="entry name" value="Fer4_7"/>
    <property type="match status" value="1"/>
</dbReference>
<accession>A0A843AP53</accession>
<dbReference type="PROSITE" id="PS51379">
    <property type="entry name" value="4FE4S_FER_2"/>
    <property type="match status" value="2"/>
</dbReference>
<dbReference type="GO" id="GO:0051536">
    <property type="term" value="F:iron-sulfur cluster binding"/>
    <property type="evidence" value="ECO:0007669"/>
    <property type="project" value="UniProtKB-KW"/>
</dbReference>
<reference evidence="4" key="1">
    <citation type="submission" date="2020-10" db="EMBL/GenBank/DDBJ databases">
        <title>Dehalococcoides mccartyi of a TCE/Cr reducing biochatode.</title>
        <authorList>
            <person name="Matturro B."/>
        </authorList>
    </citation>
    <scope>NUCLEOTIDE SEQUENCE</scope>
    <source>
        <strain evidence="4">Bin2</strain>
    </source>
</reference>
<keyword evidence="1" id="KW-0408">Iron</keyword>
<dbReference type="RefSeq" id="WP_276699256.1">
    <property type="nucleotide sequence ID" value="NZ_JADIIL010000026.1"/>
</dbReference>
<dbReference type="Pfam" id="PF04432">
    <property type="entry name" value="FrhB_FdhB_C"/>
    <property type="match status" value="1"/>
</dbReference>
<feature type="domain" description="4Fe-4S ferredoxin-type" evidence="3">
    <location>
        <begin position="36"/>
        <end position="67"/>
    </location>
</feature>
<protein>
    <submittedName>
        <fullName evidence="4">Coenzyme F420 hydrogenase/dehydrogenase, beta subunit C-terminal domain</fullName>
    </submittedName>
</protein>
<keyword evidence="2" id="KW-0411">Iron-sulfur</keyword>
<dbReference type="Gene3D" id="3.30.70.20">
    <property type="match status" value="1"/>
</dbReference>
<keyword evidence="2" id="KW-0479">Metal-binding</keyword>
<dbReference type="InterPro" id="IPR045220">
    <property type="entry name" value="FRHB/FDHB/HCAR-like"/>
</dbReference>
<sequence length="464" mass="53520">MNVVDVIVKEDYCIGCGVCAGICPSNNLHMDWSNKGELIPNSNDKCKVKCSLCLDICPFNNHTTNQDDIVKLLFEKVPKINYNEYAGYYLNCYVGFHVDEEKRIKSASGGLASLFLSSLLEENVVDKIIAVGNVGDINRIFDFKILSNSDEVYSCAGSAYYPVEISRVLTKIIKEKEELTYAIIALPCVVYALRLAIEKIPKIKKKIKIIGSLTCGQLQNRYCTELLALESGLTVNSLSKMDFRRKSVKNSASNFLQVAMDKDGTEGIPQPYQELPFFLWHYQFFKQNACNYCDDVFGELADVTFMDAWLPEYVKDYKGTSLIIARTLLTKSLLESSDELDLNEIKIEKVLESQQGIIKKKRILLKGRLYKKELNNSWYPKKRVNSDKNIYNKNKEFIELTDEIKELSKYLWPKYRLCSSTNEFWKDFNELKSKIKRYENKTRLKNLSKLPVIYLKKVFRGLRW</sequence>
<evidence type="ECO:0000256" key="1">
    <source>
        <dbReference type="ARBA" id="ARBA00023004"/>
    </source>
</evidence>
<dbReference type="AlphaFoldDB" id="A0A843AP53"/>
<evidence type="ECO:0000259" key="3">
    <source>
        <dbReference type="PROSITE" id="PS51379"/>
    </source>
</evidence>
<dbReference type="SUPFAM" id="SSF54862">
    <property type="entry name" value="4Fe-4S ferredoxins"/>
    <property type="match status" value="1"/>
</dbReference>
<dbReference type="PROSITE" id="PS00198">
    <property type="entry name" value="4FE4S_FER_1"/>
    <property type="match status" value="1"/>
</dbReference>
<organism evidence="4 5">
    <name type="scientific">Methanobacterium formicicum</name>
    <dbReference type="NCBI Taxonomy" id="2162"/>
    <lineage>
        <taxon>Archaea</taxon>
        <taxon>Methanobacteriati</taxon>
        <taxon>Methanobacteriota</taxon>
        <taxon>Methanomada group</taxon>
        <taxon>Methanobacteria</taxon>
        <taxon>Methanobacteriales</taxon>
        <taxon>Methanobacteriaceae</taxon>
        <taxon>Methanobacterium</taxon>
    </lineage>
</organism>
<dbReference type="InterPro" id="IPR007525">
    <property type="entry name" value="FrhB_FdhB_C"/>
</dbReference>